<sequence length="217" mass="24119">MMLHFVMTVNAETPETLLESYVSFSRHLKCPEYAVTNTLNSKDLNTDEKITNLKSLISRKIEVYTSWLMVVDNVTNISGVHGHLPKHGSEQWARGQLLITTQDTASIPLTSSFHQHISLSKGMEPRDAGSLLAVLSGIDDSKMEQEVAQALDYQPLALASAATHVRQVRQNKVSSNFGWDDYLKKLEKGQRGSTETILSETNPSYPKSMNAGNNISR</sequence>
<dbReference type="AlphaFoldDB" id="A0A9W9ZMQ6"/>
<evidence type="ECO:0000313" key="3">
    <source>
        <dbReference type="Proteomes" id="UP001163046"/>
    </source>
</evidence>
<feature type="region of interest" description="Disordered" evidence="1">
    <location>
        <begin position="190"/>
        <end position="217"/>
    </location>
</feature>
<name>A0A9W9ZMQ6_9CNID</name>
<dbReference type="Proteomes" id="UP001163046">
    <property type="component" value="Unassembled WGS sequence"/>
</dbReference>
<keyword evidence="3" id="KW-1185">Reference proteome</keyword>
<feature type="compositionally biased region" description="Polar residues" evidence="1">
    <location>
        <begin position="191"/>
        <end position="217"/>
    </location>
</feature>
<evidence type="ECO:0000313" key="2">
    <source>
        <dbReference type="EMBL" id="KAJ7383708.1"/>
    </source>
</evidence>
<reference evidence="2" key="1">
    <citation type="submission" date="2023-01" db="EMBL/GenBank/DDBJ databases">
        <title>Genome assembly of the deep-sea coral Lophelia pertusa.</title>
        <authorList>
            <person name="Herrera S."/>
            <person name="Cordes E."/>
        </authorList>
    </citation>
    <scope>NUCLEOTIDE SEQUENCE</scope>
    <source>
        <strain evidence="2">USNM1676648</strain>
        <tissue evidence="2">Polyp</tissue>
    </source>
</reference>
<protein>
    <submittedName>
        <fullName evidence="2">Uncharacterized protein</fullName>
    </submittedName>
</protein>
<evidence type="ECO:0000256" key="1">
    <source>
        <dbReference type="SAM" id="MobiDB-lite"/>
    </source>
</evidence>
<dbReference type="EMBL" id="MU825895">
    <property type="protein sequence ID" value="KAJ7383708.1"/>
    <property type="molecule type" value="Genomic_DNA"/>
</dbReference>
<comment type="caution">
    <text evidence="2">The sequence shown here is derived from an EMBL/GenBank/DDBJ whole genome shotgun (WGS) entry which is preliminary data.</text>
</comment>
<accession>A0A9W9ZMQ6</accession>
<organism evidence="2 3">
    <name type="scientific">Desmophyllum pertusum</name>
    <dbReference type="NCBI Taxonomy" id="174260"/>
    <lineage>
        <taxon>Eukaryota</taxon>
        <taxon>Metazoa</taxon>
        <taxon>Cnidaria</taxon>
        <taxon>Anthozoa</taxon>
        <taxon>Hexacorallia</taxon>
        <taxon>Scleractinia</taxon>
        <taxon>Caryophylliina</taxon>
        <taxon>Caryophylliidae</taxon>
        <taxon>Desmophyllum</taxon>
    </lineage>
</organism>
<proteinExistence type="predicted"/>
<gene>
    <name evidence="2" type="ORF">OS493_026238</name>
</gene>
<dbReference type="OrthoDB" id="5987298at2759"/>